<protein>
    <recommendedName>
        <fullName evidence="4">Lipoprotein</fullName>
    </recommendedName>
</protein>
<dbReference type="PROSITE" id="PS51257">
    <property type="entry name" value="PROKAR_LIPOPROTEIN"/>
    <property type="match status" value="1"/>
</dbReference>
<sequence>MKKRSLLLTLLSLSLLTACSASAPDKVEQIHHLQIPLVLPGEKPPEIPASHIAALYQENKVQIDRLTAQLKSDYLQQTTAKDIFTEDSPVQPVFASLTKLEQLEMVNQQYLKDKNVTGLQKINIVLQPLVTG</sequence>
<dbReference type="OrthoDB" id="6627196at2"/>
<reference evidence="2 3" key="1">
    <citation type="journal article" date="2010" name="J. Bacteriol.">
        <title>Complete genome sequence of Enterobacter cloacae subsp. cloacae type strain ATCC 13047.</title>
        <authorList>
            <person name="Ren Y."/>
            <person name="Ren Y."/>
            <person name="Zhou Z."/>
            <person name="Guo X."/>
            <person name="Li Y."/>
            <person name="Feng L."/>
            <person name="Wang L."/>
        </authorList>
    </citation>
    <scope>NUCLEOTIDE SEQUENCE [LARGE SCALE GENOMIC DNA]</scope>
    <source>
        <strain evidence="3">ATCC 13047 / DSM 30054 / NBRC 13535 / NCTC 10005 / WDCM 00083 / NCDC 279-56</strain>
    </source>
</reference>
<dbReference type="Proteomes" id="UP000002363">
    <property type="component" value="Chromosome"/>
</dbReference>
<organism evidence="2 3">
    <name type="scientific">Enterobacter cloacae subsp. cloacae (strain ATCC 13047 / DSM 30054 / NBRC 13535 / NCTC 10005 / WDCM 00083 / NCDC 279-56)</name>
    <dbReference type="NCBI Taxonomy" id="716541"/>
    <lineage>
        <taxon>Bacteria</taxon>
        <taxon>Pseudomonadati</taxon>
        <taxon>Pseudomonadota</taxon>
        <taxon>Gammaproteobacteria</taxon>
        <taxon>Enterobacterales</taxon>
        <taxon>Enterobacteriaceae</taxon>
        <taxon>Enterobacter</taxon>
        <taxon>Enterobacter cloacae complex</taxon>
    </lineage>
</organism>
<dbReference type="AlphaFoldDB" id="A0A0H3CR24"/>
<dbReference type="PATRIC" id="fig|716541.4.peg.4336"/>
<evidence type="ECO:0008006" key="4">
    <source>
        <dbReference type="Google" id="ProtNLM"/>
    </source>
</evidence>
<evidence type="ECO:0000256" key="1">
    <source>
        <dbReference type="SAM" id="SignalP"/>
    </source>
</evidence>
<name>A0A0H3CR24_ENTCC</name>
<feature type="chain" id="PRO_5002606677" description="Lipoprotein" evidence="1">
    <location>
        <begin position="24"/>
        <end position="132"/>
    </location>
</feature>
<dbReference type="KEGG" id="enc:ECL_04187"/>
<proteinExistence type="predicted"/>
<feature type="signal peptide" evidence="1">
    <location>
        <begin position="1"/>
        <end position="23"/>
    </location>
</feature>
<evidence type="ECO:0000313" key="2">
    <source>
        <dbReference type="EMBL" id="ADF63720.1"/>
    </source>
</evidence>
<dbReference type="EMBL" id="CP001918">
    <property type="protein sequence ID" value="ADF63720.1"/>
    <property type="molecule type" value="Genomic_DNA"/>
</dbReference>
<dbReference type="EnsemblBacteria" id="ADF63720">
    <property type="protein sequence ID" value="ADF63720"/>
    <property type="gene ID" value="ECL_04187"/>
</dbReference>
<dbReference type="HOGENOM" id="CLU_152027_0_0_6"/>
<dbReference type="STRING" id="716541.ECL_04187"/>
<gene>
    <name evidence="2" type="ordered locus">ECL_04187</name>
</gene>
<evidence type="ECO:0000313" key="3">
    <source>
        <dbReference type="Proteomes" id="UP000002363"/>
    </source>
</evidence>
<keyword evidence="3" id="KW-1185">Reference proteome</keyword>
<accession>A0A0H3CR24</accession>
<keyword evidence="1" id="KW-0732">Signal</keyword>
<dbReference type="RefSeq" id="WP_013098587.1">
    <property type="nucleotide sequence ID" value="NC_014121.1"/>
</dbReference>
<dbReference type="GeneID" id="83575037"/>